<keyword evidence="4" id="KW-1185">Reference proteome</keyword>
<reference evidence="2 4" key="1">
    <citation type="submission" date="2015-02" db="EMBL/GenBank/DDBJ databases">
        <authorList>
            <person name="Chooi Y.-H."/>
        </authorList>
    </citation>
    <scope>NUCLEOTIDE SEQUENCE [LARGE SCALE GENOMIC DNA]</scope>
    <source>
        <strain evidence="2">E3</strain>
    </source>
</reference>
<name>A0A0G4J4S7_PLABS</name>
<dbReference type="InterPro" id="IPR000719">
    <property type="entry name" value="Prot_kinase_dom"/>
</dbReference>
<dbReference type="InterPro" id="IPR011009">
    <property type="entry name" value="Kinase-like_dom_sf"/>
</dbReference>
<evidence type="ECO:0000313" key="5">
    <source>
        <dbReference type="Proteomes" id="UP000290189"/>
    </source>
</evidence>
<dbReference type="AlphaFoldDB" id="A0A0G4J4S7"/>
<feature type="domain" description="Protein kinase" evidence="1">
    <location>
        <begin position="62"/>
        <end position="310"/>
    </location>
</feature>
<dbReference type="EMBL" id="OVEO01000019">
    <property type="protein sequence ID" value="SPR01734.1"/>
    <property type="molecule type" value="Genomic_DNA"/>
</dbReference>
<protein>
    <recommendedName>
        <fullName evidence="1">Protein kinase domain-containing protein</fullName>
    </recommendedName>
</protein>
<reference evidence="3 5" key="2">
    <citation type="submission" date="2018-03" db="EMBL/GenBank/DDBJ databases">
        <authorList>
            <person name="Fogelqvist J."/>
        </authorList>
    </citation>
    <scope>NUCLEOTIDE SEQUENCE [LARGE SCALE GENOMIC DNA]</scope>
</reference>
<proteinExistence type="predicted"/>
<evidence type="ECO:0000313" key="4">
    <source>
        <dbReference type="Proteomes" id="UP000039324"/>
    </source>
</evidence>
<dbReference type="Gene3D" id="3.30.200.20">
    <property type="entry name" value="Phosphorylase Kinase, domain 1"/>
    <property type="match status" value="1"/>
</dbReference>
<accession>A0A0G4J4S7</accession>
<dbReference type="Gene3D" id="1.10.510.10">
    <property type="entry name" value="Transferase(Phosphotransferase) domain 1"/>
    <property type="match status" value="1"/>
</dbReference>
<dbReference type="GO" id="GO:0004674">
    <property type="term" value="F:protein serine/threonine kinase activity"/>
    <property type="evidence" value="ECO:0007669"/>
    <property type="project" value="TreeGrafter"/>
</dbReference>
<dbReference type="PANTHER" id="PTHR44329:SF260">
    <property type="entry name" value="PROTEIN KINASE DOMAIN-CONTAINING PROTEIN"/>
    <property type="match status" value="1"/>
</dbReference>
<dbReference type="Proteomes" id="UP000290189">
    <property type="component" value="Unassembled WGS sequence"/>
</dbReference>
<organism evidence="2 4">
    <name type="scientific">Plasmodiophora brassicae</name>
    <name type="common">Clubroot disease agent</name>
    <dbReference type="NCBI Taxonomy" id="37360"/>
    <lineage>
        <taxon>Eukaryota</taxon>
        <taxon>Sar</taxon>
        <taxon>Rhizaria</taxon>
        <taxon>Endomyxa</taxon>
        <taxon>Phytomyxea</taxon>
        <taxon>Plasmodiophorida</taxon>
        <taxon>Plasmodiophoridae</taxon>
        <taxon>Plasmodiophora</taxon>
    </lineage>
</organism>
<dbReference type="PANTHER" id="PTHR44329">
    <property type="entry name" value="SERINE/THREONINE-PROTEIN KINASE TNNI3K-RELATED"/>
    <property type="match status" value="1"/>
</dbReference>
<evidence type="ECO:0000313" key="3">
    <source>
        <dbReference type="EMBL" id="SPR01734.1"/>
    </source>
</evidence>
<geneLocation type="mitochondrion" evidence="3"/>
<evidence type="ECO:0000259" key="1">
    <source>
        <dbReference type="PROSITE" id="PS50011"/>
    </source>
</evidence>
<dbReference type="Proteomes" id="UP000039324">
    <property type="component" value="Unassembled WGS sequence"/>
</dbReference>
<dbReference type="GO" id="GO:0005524">
    <property type="term" value="F:ATP binding"/>
    <property type="evidence" value="ECO:0007669"/>
    <property type="project" value="InterPro"/>
</dbReference>
<dbReference type="SUPFAM" id="SSF56112">
    <property type="entry name" value="Protein kinase-like (PK-like)"/>
    <property type="match status" value="1"/>
</dbReference>
<dbReference type="InterPro" id="IPR051681">
    <property type="entry name" value="Ser/Thr_Kinases-Pseudokinases"/>
</dbReference>
<gene>
    <name evidence="2" type="ORF">PBRA_009106</name>
    <name evidence="3" type="ORF">PLBR_LOCUS8949</name>
</gene>
<sequence>MARLICVRIAVGLTALTIFLVVGLLASKDRASESPYDEPDGTAYFRSLRRNGRLLTKDDIDFSTQRLIGTGQQGHHVYSVRVHGYLVAMKKPASVGEARMMERVSDHPNIVPFYGFVDDALLMKLVPGGHLCRRRLDMSDVKLVANVMKQIALGLKHIASKGYIFADAKLPNFLYDSRKRHVMLADLDPEGLLSLGKPLPHSVSITPRWAAPETYYSLNGGQVSTLAHTFTIGITLRELLTPIMSREFGHHAKDRLNEAEVFFQRDMQAWNSPLWPHVPRAWKSIVRDCSHPIDVKRPMMADVIKRLDVMTVTGKDPVPLKTDTYVCSRPVKDVVNDLHQTLVGRMKPALLDGLISPKYPADVRKVWRSRIIDLDKVEIGPSISSMIGFPRFAIHGSRGFFKGTIDGCQVLVYVVAHDEDLQEILSSLERIGKSRWMGPGMAQYPGDLLGLAMAPIQTSDAVPFRQTFIITAAETR</sequence>
<evidence type="ECO:0000313" key="2">
    <source>
        <dbReference type="EMBL" id="CEP02522.1"/>
    </source>
</evidence>
<dbReference type="EMBL" id="CDSF01000130">
    <property type="protein sequence ID" value="CEP02522.1"/>
    <property type="molecule type" value="Genomic_DNA"/>
</dbReference>
<dbReference type="OrthoDB" id="4062651at2759"/>
<dbReference type="Pfam" id="PF00069">
    <property type="entry name" value="Pkinase"/>
    <property type="match status" value="1"/>
</dbReference>
<dbReference type="PROSITE" id="PS50011">
    <property type="entry name" value="PROTEIN_KINASE_DOM"/>
    <property type="match status" value="1"/>
</dbReference>
<keyword evidence="3" id="KW-0496">Mitochondrion</keyword>